<gene>
    <name evidence="3" type="ORF">P8A20_05090</name>
</gene>
<protein>
    <submittedName>
        <fullName evidence="3">Glycosyl hydrolase family 28-related protein</fullName>
    </submittedName>
</protein>
<dbReference type="InterPro" id="IPR024535">
    <property type="entry name" value="RHGA/B-epi-like_pectate_lyase"/>
</dbReference>
<keyword evidence="1" id="KW-0732">Signal</keyword>
<name>A0ABY9J8M3_9ACTN</name>
<sequence>MRGTGRPRTFTAAVVTACVLGSALQAGSAGAVAGCAQESGHWAPTGYVSAAAYGARGDGVTDDAAAVQCAVNSGSDVWFPTGTYELGASVSLPTALKLTGESDSPTPTVIRGTVPGLVLGETAAATNTTRTGTITLQDLFFDSIQVGVNGTRTSAVLERNVFSDARGHISQLNSPANQQLVLNRVIGTNRVTDSVFLHGDRSTDAVAMSLYRTTGLSIQRNVIGLELSESGRLEDWPGHANWTERSSDGTVNPSPARVSLPAKLAALRTALALGDSQGHYRSGLYTGFDSLLNVDSNIFDADPATPSLRDHAAYLKGVSGRFTRNWIRGWPNAAEGGVKVRNSDGPLTVGANRLVDTPVLLYVYSDPTYPLTLRDVDVCANVLEVATHDDPAHAGITYYENVRPAGLSGIRVHRNTFADPTHTTGVTAGQLAPAVLSQTEADAITVYASNSYQDTGGTVPVTVPAGITLAPVAGAPASDACGGLTAPSYAARAYGG</sequence>
<dbReference type="RefSeq" id="WP_306102958.1">
    <property type="nucleotide sequence ID" value="NZ_CP120983.1"/>
</dbReference>
<proteinExistence type="predicted"/>
<keyword evidence="4" id="KW-1185">Reference proteome</keyword>
<dbReference type="Proteomes" id="UP001224433">
    <property type="component" value="Chromosome"/>
</dbReference>
<dbReference type="Gene3D" id="2.160.20.10">
    <property type="entry name" value="Single-stranded right-handed beta-helix, Pectin lyase-like"/>
    <property type="match status" value="1"/>
</dbReference>
<evidence type="ECO:0000313" key="3">
    <source>
        <dbReference type="EMBL" id="WLQ63011.1"/>
    </source>
</evidence>
<evidence type="ECO:0000259" key="2">
    <source>
        <dbReference type="Pfam" id="PF12708"/>
    </source>
</evidence>
<feature type="signal peptide" evidence="1">
    <location>
        <begin position="1"/>
        <end position="31"/>
    </location>
</feature>
<organism evidence="3 4">
    <name type="scientific">Streptomyces glycanivorans</name>
    <dbReference type="NCBI Taxonomy" id="3033808"/>
    <lineage>
        <taxon>Bacteria</taxon>
        <taxon>Bacillati</taxon>
        <taxon>Actinomycetota</taxon>
        <taxon>Actinomycetes</taxon>
        <taxon>Kitasatosporales</taxon>
        <taxon>Streptomycetaceae</taxon>
        <taxon>Streptomyces</taxon>
    </lineage>
</organism>
<evidence type="ECO:0000256" key="1">
    <source>
        <dbReference type="SAM" id="SignalP"/>
    </source>
</evidence>
<accession>A0ABY9J8M3</accession>
<feature type="chain" id="PRO_5045190766" evidence="1">
    <location>
        <begin position="32"/>
        <end position="496"/>
    </location>
</feature>
<feature type="domain" description="Rhamnogalacturonase A/B/Epimerase-like pectate lyase" evidence="2">
    <location>
        <begin position="48"/>
        <end position="107"/>
    </location>
</feature>
<dbReference type="InterPro" id="IPR011050">
    <property type="entry name" value="Pectin_lyase_fold/virulence"/>
</dbReference>
<dbReference type="EMBL" id="CP120983">
    <property type="protein sequence ID" value="WLQ63011.1"/>
    <property type="molecule type" value="Genomic_DNA"/>
</dbReference>
<reference evidence="3 4" key="1">
    <citation type="submission" date="2023-03" db="EMBL/GenBank/DDBJ databases">
        <title>Isolation and description of six Streptomyces strains from soil environments, able to metabolize different microbial glucans.</title>
        <authorList>
            <person name="Widen T."/>
            <person name="Larsbrink J."/>
        </authorList>
    </citation>
    <scope>NUCLEOTIDE SEQUENCE [LARGE SCALE GENOMIC DNA]</scope>
    <source>
        <strain evidence="3 4">Alt3</strain>
    </source>
</reference>
<dbReference type="GO" id="GO:0016787">
    <property type="term" value="F:hydrolase activity"/>
    <property type="evidence" value="ECO:0007669"/>
    <property type="project" value="UniProtKB-KW"/>
</dbReference>
<dbReference type="PROSITE" id="PS51257">
    <property type="entry name" value="PROKAR_LIPOPROTEIN"/>
    <property type="match status" value="1"/>
</dbReference>
<dbReference type="SUPFAM" id="SSF51126">
    <property type="entry name" value="Pectin lyase-like"/>
    <property type="match status" value="1"/>
</dbReference>
<dbReference type="Pfam" id="PF12708">
    <property type="entry name" value="Pect-lyase_RHGA_epim"/>
    <property type="match status" value="1"/>
</dbReference>
<keyword evidence="3" id="KW-0378">Hydrolase</keyword>
<evidence type="ECO:0000313" key="4">
    <source>
        <dbReference type="Proteomes" id="UP001224433"/>
    </source>
</evidence>
<dbReference type="InterPro" id="IPR012334">
    <property type="entry name" value="Pectin_lyas_fold"/>
</dbReference>